<sequence length="384" mass="41470">MKCIRVTAPGKPLVFLDDYPIPKAPDGGAVVKISYSGVCHTDVHFWEGGYTLGGGKELKFQDRPGFLYPCVPGHEISGILFSLDERATKDDSQSGLKLGDRVVVYPWIFCNACRPCRLGYNIFCDGSPPVYIGMTRDGGFAQYVAVPEVRYVVPVCASIPLTVASLLPCSGLTAYHAVENAVEFVKNVTEIKGCCSVMVIGAGGLGQWGICFARSLYPSETQIICADVKQKPLDLVTSNVGTVEPLLIDQHKSSDSIIQQVKTASRTGSGVDLILDFVGSTQTFEVAKKSLRMRGRYHVIGLLGGEAHMSLPEVVLNGRSIIGIKVGSLVQLRRLVDLMAKTPSLFANLQYTVHPLEDGIQAMEKVAKGQIIGRAILKCCGDDE</sequence>
<dbReference type="InterPro" id="IPR013154">
    <property type="entry name" value="ADH-like_N"/>
</dbReference>
<evidence type="ECO:0000256" key="1">
    <source>
        <dbReference type="ARBA" id="ARBA00001947"/>
    </source>
</evidence>
<evidence type="ECO:0000256" key="4">
    <source>
        <dbReference type="ARBA" id="ARBA00022833"/>
    </source>
</evidence>
<proteinExistence type="inferred from homology"/>
<dbReference type="PANTHER" id="PTHR42940">
    <property type="entry name" value="ALCOHOL DEHYDROGENASE 1-RELATED"/>
    <property type="match status" value="1"/>
</dbReference>
<dbReference type="GO" id="GO:0005737">
    <property type="term" value="C:cytoplasm"/>
    <property type="evidence" value="ECO:0007669"/>
    <property type="project" value="TreeGrafter"/>
</dbReference>
<dbReference type="InterPro" id="IPR011032">
    <property type="entry name" value="GroES-like_sf"/>
</dbReference>
<evidence type="ECO:0000256" key="2">
    <source>
        <dbReference type="ARBA" id="ARBA00008072"/>
    </source>
</evidence>
<dbReference type="InterPro" id="IPR036291">
    <property type="entry name" value="NAD(P)-bd_dom_sf"/>
</dbReference>
<reference evidence="8 9" key="1">
    <citation type="submission" date="2025-04" db="UniProtKB">
        <authorList>
            <consortium name="RefSeq"/>
        </authorList>
    </citation>
    <scope>IDENTIFICATION</scope>
</reference>
<comment type="similarity">
    <text evidence="2">Belongs to the zinc-containing alcohol dehydrogenase family.</text>
</comment>
<dbReference type="Pfam" id="PF00107">
    <property type="entry name" value="ADH_zinc_N"/>
    <property type="match status" value="1"/>
</dbReference>
<dbReference type="KEGG" id="aplc:110987005"/>
<organism evidence="7 8">
    <name type="scientific">Acanthaster planci</name>
    <name type="common">Crown-of-thorns starfish</name>
    <dbReference type="NCBI Taxonomy" id="133434"/>
    <lineage>
        <taxon>Eukaryota</taxon>
        <taxon>Metazoa</taxon>
        <taxon>Echinodermata</taxon>
        <taxon>Eleutherozoa</taxon>
        <taxon>Asterozoa</taxon>
        <taxon>Asteroidea</taxon>
        <taxon>Valvatacea</taxon>
        <taxon>Valvatida</taxon>
        <taxon>Acanthasteridae</taxon>
        <taxon>Acanthaster</taxon>
    </lineage>
</organism>
<dbReference type="SUPFAM" id="SSF51735">
    <property type="entry name" value="NAD(P)-binding Rossmann-fold domains"/>
    <property type="match status" value="1"/>
</dbReference>
<dbReference type="OrthoDB" id="1879366at2759"/>
<keyword evidence="7" id="KW-1185">Reference proteome</keyword>
<evidence type="ECO:0000256" key="5">
    <source>
        <dbReference type="ARBA" id="ARBA00023002"/>
    </source>
</evidence>
<dbReference type="GO" id="GO:0004022">
    <property type="term" value="F:alcohol dehydrogenase (NAD+) activity"/>
    <property type="evidence" value="ECO:0007669"/>
    <property type="project" value="TreeGrafter"/>
</dbReference>
<dbReference type="InterPro" id="IPR020843">
    <property type="entry name" value="ER"/>
</dbReference>
<dbReference type="SMART" id="SM00829">
    <property type="entry name" value="PKS_ER"/>
    <property type="match status" value="1"/>
</dbReference>
<evidence type="ECO:0000313" key="9">
    <source>
        <dbReference type="RefSeq" id="XP_022105082.1"/>
    </source>
</evidence>
<accession>A0A8B7ZHL6</accession>
<name>A0A8B7ZHL6_ACAPL</name>
<evidence type="ECO:0000313" key="8">
    <source>
        <dbReference type="RefSeq" id="XP_022105074.1"/>
    </source>
</evidence>
<evidence type="ECO:0000259" key="6">
    <source>
        <dbReference type="SMART" id="SM00829"/>
    </source>
</evidence>
<dbReference type="Gene3D" id="3.40.50.720">
    <property type="entry name" value="NAD(P)-binding Rossmann-like Domain"/>
    <property type="match status" value="1"/>
</dbReference>
<dbReference type="SUPFAM" id="SSF50129">
    <property type="entry name" value="GroES-like"/>
    <property type="match status" value="1"/>
</dbReference>
<keyword evidence="3" id="KW-0479">Metal-binding</keyword>
<dbReference type="GeneID" id="110987005"/>
<dbReference type="OMA" id="CERGHHS"/>
<dbReference type="Pfam" id="PF08240">
    <property type="entry name" value="ADH_N"/>
    <property type="match status" value="1"/>
</dbReference>
<protein>
    <submittedName>
        <fullName evidence="8 9">Alcohol dehydrogenase 2-like</fullName>
    </submittedName>
</protein>
<dbReference type="Gene3D" id="3.90.180.10">
    <property type="entry name" value="Medium-chain alcohol dehydrogenases, catalytic domain"/>
    <property type="match status" value="1"/>
</dbReference>
<keyword evidence="4" id="KW-0862">Zinc</keyword>
<keyword evidence="5" id="KW-0560">Oxidoreductase</keyword>
<dbReference type="GO" id="GO:0046872">
    <property type="term" value="F:metal ion binding"/>
    <property type="evidence" value="ECO:0007669"/>
    <property type="project" value="UniProtKB-KW"/>
</dbReference>
<dbReference type="PANTHER" id="PTHR42940:SF8">
    <property type="entry name" value="VACUOLAR PROTEIN SORTING-ASSOCIATED PROTEIN 11"/>
    <property type="match status" value="1"/>
</dbReference>
<feature type="domain" description="Enoyl reductase (ER)" evidence="6">
    <location>
        <begin position="10"/>
        <end position="377"/>
    </location>
</feature>
<dbReference type="RefSeq" id="XP_022105082.1">
    <property type="nucleotide sequence ID" value="XM_022249390.1"/>
</dbReference>
<dbReference type="InterPro" id="IPR013149">
    <property type="entry name" value="ADH-like_C"/>
</dbReference>
<dbReference type="RefSeq" id="XP_022105074.1">
    <property type="nucleotide sequence ID" value="XM_022249382.1"/>
</dbReference>
<gene>
    <name evidence="8 9" type="primary">LOC110987005</name>
</gene>
<evidence type="ECO:0000313" key="7">
    <source>
        <dbReference type="Proteomes" id="UP000694845"/>
    </source>
</evidence>
<evidence type="ECO:0000256" key="3">
    <source>
        <dbReference type="ARBA" id="ARBA00022723"/>
    </source>
</evidence>
<dbReference type="AlphaFoldDB" id="A0A8B7ZHL6"/>
<comment type="cofactor">
    <cofactor evidence="1">
        <name>Zn(2+)</name>
        <dbReference type="ChEBI" id="CHEBI:29105"/>
    </cofactor>
</comment>
<dbReference type="Proteomes" id="UP000694845">
    <property type="component" value="Unplaced"/>
</dbReference>